<sequence>MKLIKIAAASALLCSTMMSPANAAVTLISSTPSANPAELTTANLAAAQSQCDTAAATADADGSAANSDRYTAAVVQGAPSYVSGPAEIGSEADRTLTTAKSPAGTFSPGVKFISGNPYRNGGSVNMFGLQKATGGSYSNSQYDFTAQFKTTYAVAYTCTISKEVYNPPVYVPPVFHPRTGHWIVNPDFHGNEEAVTQNCTAFNTSLPTGPQNGHPTDQANCRYIEETAAYTTPGYTIPAYFGPKTEVAAGVPGGSFNQEQTDTLSAHESFGSGYSISETVTLGQVVVCISPSKSGAKLPGAWTKQNGYTGDLCNSAWYNGTSPYSPSNYAGTNIPNLNDSSHNWVTVPII</sequence>
<dbReference type="Proteomes" id="UP000502502">
    <property type="component" value="Chromosome"/>
</dbReference>
<feature type="chain" id="PRO_5026271571" description="Secreted protein" evidence="1">
    <location>
        <begin position="24"/>
        <end position="350"/>
    </location>
</feature>
<reference evidence="2 3" key="1">
    <citation type="submission" date="2020-03" db="EMBL/GenBank/DDBJ databases">
        <title>Sphingomonas sp. nov., isolated from fish.</title>
        <authorList>
            <person name="Hyun D.-W."/>
            <person name="Bae J.-W."/>
        </authorList>
    </citation>
    <scope>NUCLEOTIDE SEQUENCE [LARGE SCALE GENOMIC DNA]</scope>
    <source>
        <strain evidence="2 3">HDW15C</strain>
    </source>
</reference>
<accession>A0A6G7ZKL0</accession>
<dbReference type="KEGG" id="ssin:G7078_00820"/>
<proteinExistence type="predicted"/>
<organism evidence="2 3">
    <name type="scientific">Sphingomonas sinipercae</name>
    <dbReference type="NCBI Taxonomy" id="2714944"/>
    <lineage>
        <taxon>Bacteria</taxon>
        <taxon>Pseudomonadati</taxon>
        <taxon>Pseudomonadota</taxon>
        <taxon>Alphaproteobacteria</taxon>
        <taxon>Sphingomonadales</taxon>
        <taxon>Sphingomonadaceae</taxon>
        <taxon>Sphingomonas</taxon>
    </lineage>
</organism>
<dbReference type="EMBL" id="CP049871">
    <property type="protein sequence ID" value="QIL01472.1"/>
    <property type="molecule type" value="Genomic_DNA"/>
</dbReference>
<keyword evidence="3" id="KW-1185">Reference proteome</keyword>
<protein>
    <recommendedName>
        <fullName evidence="4">Secreted protein</fullName>
    </recommendedName>
</protein>
<evidence type="ECO:0000256" key="1">
    <source>
        <dbReference type="SAM" id="SignalP"/>
    </source>
</evidence>
<gene>
    <name evidence="2" type="ORF">G7078_00820</name>
</gene>
<evidence type="ECO:0008006" key="4">
    <source>
        <dbReference type="Google" id="ProtNLM"/>
    </source>
</evidence>
<name>A0A6G7ZKL0_9SPHN</name>
<dbReference type="AlphaFoldDB" id="A0A6G7ZKL0"/>
<dbReference type="RefSeq" id="WP_166092020.1">
    <property type="nucleotide sequence ID" value="NZ_CP049871.1"/>
</dbReference>
<evidence type="ECO:0000313" key="2">
    <source>
        <dbReference type="EMBL" id="QIL01472.1"/>
    </source>
</evidence>
<keyword evidence="1" id="KW-0732">Signal</keyword>
<feature type="signal peptide" evidence="1">
    <location>
        <begin position="1"/>
        <end position="23"/>
    </location>
</feature>
<evidence type="ECO:0000313" key="3">
    <source>
        <dbReference type="Proteomes" id="UP000502502"/>
    </source>
</evidence>